<dbReference type="InterPro" id="IPR036259">
    <property type="entry name" value="MFS_trans_sf"/>
</dbReference>
<feature type="transmembrane region" description="Helical" evidence="5">
    <location>
        <begin position="120"/>
        <end position="140"/>
    </location>
</feature>
<dbReference type="InterPro" id="IPR020846">
    <property type="entry name" value="MFS_dom"/>
</dbReference>
<comment type="subcellular location">
    <subcellularLocation>
        <location evidence="1">Cell membrane</location>
        <topology evidence="1">Multi-pass membrane protein</topology>
    </subcellularLocation>
</comment>
<feature type="domain" description="Major facilitator superfamily (MFS) profile" evidence="6">
    <location>
        <begin position="29"/>
        <end position="448"/>
    </location>
</feature>
<dbReference type="InterPro" id="IPR011701">
    <property type="entry name" value="MFS"/>
</dbReference>
<dbReference type="Pfam" id="PF07690">
    <property type="entry name" value="MFS_1"/>
    <property type="match status" value="1"/>
</dbReference>
<keyword evidence="3 5" id="KW-1133">Transmembrane helix</keyword>
<feature type="transmembrane region" description="Helical" evidence="5">
    <location>
        <begin position="305"/>
        <end position="323"/>
    </location>
</feature>
<dbReference type="PANTHER" id="PTHR23508:SF10">
    <property type="entry name" value="CARBOXYLIC ACID TRANSPORTER PROTEIN HOMOLOG"/>
    <property type="match status" value="1"/>
</dbReference>
<keyword evidence="4 5" id="KW-0472">Membrane</keyword>
<dbReference type="CDD" id="cd17316">
    <property type="entry name" value="MFS_SV2_like"/>
    <property type="match status" value="1"/>
</dbReference>
<feature type="transmembrane region" description="Helical" evidence="5">
    <location>
        <begin position="95"/>
        <end position="114"/>
    </location>
</feature>
<keyword evidence="2 5" id="KW-0812">Transmembrane</keyword>
<dbReference type="RefSeq" id="WP_201368893.1">
    <property type="nucleotide sequence ID" value="NZ_BNJG01000001.1"/>
</dbReference>
<dbReference type="EMBL" id="BNJG01000001">
    <property type="protein sequence ID" value="GHO51931.1"/>
    <property type="molecule type" value="Genomic_DNA"/>
</dbReference>
<evidence type="ECO:0000256" key="5">
    <source>
        <dbReference type="SAM" id="Phobius"/>
    </source>
</evidence>
<evidence type="ECO:0000256" key="2">
    <source>
        <dbReference type="ARBA" id="ARBA00022692"/>
    </source>
</evidence>
<reference evidence="7 8" key="1">
    <citation type="journal article" date="2021" name="Int. J. Syst. Evol. Microbiol.">
        <title>Reticulibacter mediterranei gen. nov., sp. nov., within the new family Reticulibacteraceae fam. nov., and Ktedonospora formicarum gen. nov., sp. nov., Ktedonobacter robiniae sp. nov., Dictyobacter formicarum sp. nov. and Dictyobacter arantiisoli sp. nov., belonging to the class Ktedonobacteria.</title>
        <authorList>
            <person name="Yabe S."/>
            <person name="Zheng Y."/>
            <person name="Wang C.M."/>
            <person name="Sakai Y."/>
            <person name="Abe K."/>
            <person name="Yokota A."/>
            <person name="Donadio S."/>
            <person name="Cavaletti L."/>
            <person name="Monciardini P."/>
        </authorList>
    </citation>
    <scope>NUCLEOTIDE SEQUENCE [LARGE SCALE GENOMIC DNA]</scope>
    <source>
        <strain evidence="7 8">SOSP1-30</strain>
    </source>
</reference>
<proteinExistence type="predicted"/>
<dbReference type="SUPFAM" id="SSF103473">
    <property type="entry name" value="MFS general substrate transporter"/>
    <property type="match status" value="1"/>
</dbReference>
<keyword evidence="8" id="KW-1185">Reference proteome</keyword>
<gene>
    <name evidence="7" type="ORF">KSB_04060</name>
</gene>
<feature type="transmembrane region" description="Helical" evidence="5">
    <location>
        <begin position="335"/>
        <end position="352"/>
    </location>
</feature>
<feature type="transmembrane region" description="Helical" evidence="5">
    <location>
        <begin position="271"/>
        <end position="290"/>
    </location>
</feature>
<sequence length="465" mass="50880">MEVSTPGIQRQNIAARIDRLPLSREIWSILFLAGLSWLLESYDIGIIGTVLPTITKQFHLDTFTVGWLATASTLGIVVAILPAGWLTDRIGRKHMLALGTAWYAFFSLLCAFVPNIPLLLLLRFVAGFGMGAIFPIPYAMAAEFTPGHKRGLMTGILDSFLSVGYFAAPLLGFLANSWFTSGQSWRFLFLLGGLPLLYVPALLKWMPESPRWLQIRGRNSEADGIVHHLETSIEQRLQKPLPMPRSSVLASSEESASPLAFLRRPYLKRTLMMWISFACILFIFYAIQTYTPTVLVKQGYGLDNAFLYASFIVIASIPGKYAVAYALERWGRKKTLIVFTLIAAVSAIGFGFSHTVLLSLAFGALMSFFGIGVDPGIKIYGAEQYPTSIRALGISGFECVGRLFGGALAPFIMAFIIAGGGIAGSYIFLATVALVGVLAVAFLGHETRGKTLEQAVIIEDERRIA</sequence>
<evidence type="ECO:0000313" key="7">
    <source>
        <dbReference type="EMBL" id="GHO51931.1"/>
    </source>
</evidence>
<organism evidence="7 8">
    <name type="scientific">Ktedonobacter robiniae</name>
    <dbReference type="NCBI Taxonomy" id="2778365"/>
    <lineage>
        <taxon>Bacteria</taxon>
        <taxon>Bacillati</taxon>
        <taxon>Chloroflexota</taxon>
        <taxon>Ktedonobacteria</taxon>
        <taxon>Ktedonobacterales</taxon>
        <taxon>Ktedonobacteraceae</taxon>
        <taxon>Ktedonobacter</taxon>
    </lineage>
</organism>
<dbReference type="PROSITE" id="PS50850">
    <property type="entry name" value="MFS"/>
    <property type="match status" value="1"/>
</dbReference>
<comment type="caution">
    <text evidence="7">The sequence shown here is derived from an EMBL/GenBank/DDBJ whole genome shotgun (WGS) entry which is preliminary data.</text>
</comment>
<evidence type="ECO:0000256" key="1">
    <source>
        <dbReference type="ARBA" id="ARBA00004651"/>
    </source>
</evidence>
<dbReference type="Gene3D" id="1.20.1250.20">
    <property type="entry name" value="MFS general substrate transporter like domains"/>
    <property type="match status" value="1"/>
</dbReference>
<evidence type="ECO:0000313" key="8">
    <source>
        <dbReference type="Proteomes" id="UP000654345"/>
    </source>
</evidence>
<dbReference type="InterPro" id="IPR005829">
    <property type="entry name" value="Sugar_transporter_CS"/>
</dbReference>
<accession>A0ABQ3UGU4</accession>
<feature type="transmembrane region" description="Helical" evidence="5">
    <location>
        <begin position="26"/>
        <end position="51"/>
    </location>
</feature>
<evidence type="ECO:0000256" key="4">
    <source>
        <dbReference type="ARBA" id="ARBA00023136"/>
    </source>
</evidence>
<protein>
    <submittedName>
        <fullName evidence="7">MFS transporter</fullName>
    </submittedName>
</protein>
<dbReference type="PANTHER" id="PTHR23508">
    <property type="entry name" value="CARBOXYLIC ACID TRANSPORTER PROTEIN HOMOLOG"/>
    <property type="match status" value="1"/>
</dbReference>
<dbReference type="Proteomes" id="UP000654345">
    <property type="component" value="Unassembled WGS sequence"/>
</dbReference>
<feature type="transmembrane region" description="Helical" evidence="5">
    <location>
        <begin position="63"/>
        <end position="83"/>
    </location>
</feature>
<feature type="transmembrane region" description="Helical" evidence="5">
    <location>
        <begin position="426"/>
        <end position="444"/>
    </location>
</feature>
<evidence type="ECO:0000256" key="3">
    <source>
        <dbReference type="ARBA" id="ARBA00022989"/>
    </source>
</evidence>
<feature type="transmembrane region" description="Helical" evidence="5">
    <location>
        <begin position="152"/>
        <end position="175"/>
    </location>
</feature>
<feature type="transmembrane region" description="Helical" evidence="5">
    <location>
        <begin position="187"/>
        <end position="206"/>
    </location>
</feature>
<evidence type="ECO:0000259" key="6">
    <source>
        <dbReference type="PROSITE" id="PS50850"/>
    </source>
</evidence>
<dbReference type="PROSITE" id="PS00216">
    <property type="entry name" value="SUGAR_TRANSPORT_1"/>
    <property type="match status" value="1"/>
</dbReference>
<name>A0ABQ3UGU4_9CHLR</name>